<evidence type="ECO:0000259" key="8">
    <source>
        <dbReference type="SMART" id="SM00657"/>
    </source>
</evidence>
<evidence type="ECO:0000313" key="9">
    <source>
        <dbReference type="EMBL" id="KAL1411187.1"/>
    </source>
</evidence>
<dbReference type="PANTHER" id="PTHR15561:SF0">
    <property type="entry name" value="DNA-DIRECTED RNA POLYMERASE III SUBUNIT RPC9"/>
    <property type="match status" value="1"/>
</dbReference>
<feature type="region of interest" description="Disordered" evidence="7">
    <location>
        <begin position="211"/>
        <end position="241"/>
    </location>
</feature>
<protein>
    <recommendedName>
        <fullName evidence="3">DNA-directed RNA polymerase III subunit RPC9</fullName>
    </recommendedName>
</protein>
<dbReference type="InterPro" id="IPR038324">
    <property type="entry name" value="Rpb4/RPC9_sf"/>
</dbReference>
<dbReference type="SUPFAM" id="SSF47819">
    <property type="entry name" value="HRDC-like"/>
    <property type="match status" value="1"/>
</dbReference>
<gene>
    <name evidence="9" type="ORF">Q8F55_002138</name>
</gene>
<dbReference type="InterPro" id="IPR005574">
    <property type="entry name" value="Rpb4/RPC9"/>
</dbReference>
<comment type="subcellular location">
    <subcellularLocation>
        <location evidence="1">Nucleus</location>
    </subcellularLocation>
</comment>
<keyword evidence="6" id="KW-0539">Nucleus</keyword>
<keyword evidence="10" id="KW-1185">Reference proteome</keyword>
<evidence type="ECO:0000256" key="7">
    <source>
        <dbReference type="SAM" id="MobiDB-lite"/>
    </source>
</evidence>
<dbReference type="GeneID" id="95983181"/>
<name>A0ABR3Q9K4_9TREE</name>
<accession>A0ABR3Q9K4</accession>
<evidence type="ECO:0000256" key="5">
    <source>
        <dbReference type="ARBA" id="ARBA00023163"/>
    </source>
</evidence>
<dbReference type="Proteomes" id="UP001565368">
    <property type="component" value="Unassembled WGS sequence"/>
</dbReference>
<evidence type="ECO:0000256" key="1">
    <source>
        <dbReference type="ARBA" id="ARBA00004123"/>
    </source>
</evidence>
<keyword evidence="5" id="KW-0804">Transcription</keyword>
<dbReference type="Pfam" id="PF03874">
    <property type="entry name" value="RNA_pol_Rpb4"/>
    <property type="match status" value="1"/>
</dbReference>
<comment type="similarity">
    <text evidence="2">Belongs to the eukaryotic RPC9 RNA polymerase subunit family.</text>
</comment>
<feature type="compositionally biased region" description="Acidic residues" evidence="7">
    <location>
        <begin position="232"/>
        <end position="241"/>
    </location>
</feature>
<evidence type="ECO:0000313" key="10">
    <source>
        <dbReference type="Proteomes" id="UP001565368"/>
    </source>
</evidence>
<dbReference type="PANTHER" id="PTHR15561">
    <property type="entry name" value="CALCITONIN GENE-RELATED PEPTIDE-RECEPTOR COMPONENT PROTEIN"/>
    <property type="match status" value="1"/>
</dbReference>
<evidence type="ECO:0000256" key="3">
    <source>
        <dbReference type="ARBA" id="ARBA00016672"/>
    </source>
</evidence>
<dbReference type="Gene3D" id="1.20.1250.40">
    <property type="match status" value="1"/>
</dbReference>
<evidence type="ECO:0000256" key="2">
    <source>
        <dbReference type="ARBA" id="ARBA00006898"/>
    </source>
</evidence>
<evidence type="ECO:0000256" key="4">
    <source>
        <dbReference type="ARBA" id="ARBA00022478"/>
    </source>
</evidence>
<evidence type="ECO:0000256" key="6">
    <source>
        <dbReference type="ARBA" id="ARBA00023242"/>
    </source>
</evidence>
<sequence>MKISNNPPQHLSNYEVLQHFLDLKEDNDYLQKAVADNAARQVVRAHAQYPGAKNKFGDPVEVPHVDDLGEEDLAHEDDAARRGVSKELVWVQDEVIKYLCADYNVTARQTADGVAKLADQLQEYGFTKAELLQACNLAPQSQVGLYLIVEEAETRLPQPFNETMNQIVDEVIAPTLLAEPPEELWPYLSSTVHTEIAQNIIDDTAEYDEEAYDNEEEYVHEAEWGPGREGGVDDEEDTAME</sequence>
<proteinExistence type="inferred from homology"/>
<dbReference type="InterPro" id="IPR038846">
    <property type="entry name" value="RPC9"/>
</dbReference>
<dbReference type="InterPro" id="IPR010997">
    <property type="entry name" value="HRDC-like_sf"/>
</dbReference>
<dbReference type="SMART" id="SM00657">
    <property type="entry name" value="RPOL4c"/>
    <property type="match status" value="1"/>
</dbReference>
<reference evidence="9 10" key="1">
    <citation type="submission" date="2023-08" db="EMBL/GenBank/DDBJ databases">
        <title>Annotated Genome Sequence of Vanrija albida AlHP1.</title>
        <authorList>
            <person name="Herzog R."/>
        </authorList>
    </citation>
    <scope>NUCLEOTIDE SEQUENCE [LARGE SCALE GENOMIC DNA]</scope>
    <source>
        <strain evidence="9 10">AlHP1</strain>
    </source>
</reference>
<organism evidence="9 10">
    <name type="scientific">Vanrija albida</name>
    <dbReference type="NCBI Taxonomy" id="181172"/>
    <lineage>
        <taxon>Eukaryota</taxon>
        <taxon>Fungi</taxon>
        <taxon>Dikarya</taxon>
        <taxon>Basidiomycota</taxon>
        <taxon>Agaricomycotina</taxon>
        <taxon>Tremellomycetes</taxon>
        <taxon>Trichosporonales</taxon>
        <taxon>Trichosporonaceae</taxon>
        <taxon>Vanrija</taxon>
    </lineage>
</organism>
<comment type="caution">
    <text evidence="9">The sequence shown here is derived from an EMBL/GenBank/DDBJ whole genome shotgun (WGS) entry which is preliminary data.</text>
</comment>
<dbReference type="RefSeq" id="XP_069211131.1">
    <property type="nucleotide sequence ID" value="XM_069350745.1"/>
</dbReference>
<dbReference type="EMBL" id="JBBXJM010000002">
    <property type="protein sequence ID" value="KAL1411187.1"/>
    <property type="molecule type" value="Genomic_DNA"/>
</dbReference>
<dbReference type="InterPro" id="IPR006590">
    <property type="entry name" value="RNA_pol_Rpb4/RPC9_core"/>
</dbReference>
<keyword evidence="4" id="KW-0240">DNA-directed RNA polymerase</keyword>
<feature type="domain" description="RNA polymerase Rpb4/RPC9 core" evidence="8">
    <location>
        <begin position="63"/>
        <end position="178"/>
    </location>
</feature>